<dbReference type="AlphaFoldDB" id="A0A502BX64"/>
<gene>
    <name evidence="2" type="ORF">EAH88_17065</name>
</gene>
<dbReference type="InterPro" id="IPR029035">
    <property type="entry name" value="DHS-like_NAD/FAD-binding_dom"/>
</dbReference>
<keyword evidence="1" id="KW-0472">Membrane</keyword>
<reference evidence="2 3" key="1">
    <citation type="journal article" date="2019" name="Environ. Microbiol.">
        <title>Species interactions and distinct microbial communities in high Arctic permafrost affected cryosols are associated with the CH4 and CO2 gas fluxes.</title>
        <authorList>
            <person name="Altshuler I."/>
            <person name="Hamel J."/>
            <person name="Turney S."/>
            <person name="Magnuson E."/>
            <person name="Levesque R."/>
            <person name="Greer C."/>
            <person name="Whyte L.G."/>
        </authorList>
    </citation>
    <scope>NUCLEOTIDE SEQUENCE [LARGE SCALE GENOMIC DNA]</scope>
    <source>
        <strain evidence="2 3">S13Y</strain>
    </source>
</reference>
<keyword evidence="3" id="KW-1185">Reference proteome</keyword>
<name>A0A502BX64_9GAMM</name>
<protein>
    <submittedName>
        <fullName evidence="2">Sir2 family NAD-dependent protein deacetylase</fullName>
    </submittedName>
</protein>
<keyword evidence="1" id="KW-1133">Transmembrane helix</keyword>
<evidence type="ECO:0000313" key="2">
    <source>
        <dbReference type="EMBL" id="TPG05058.1"/>
    </source>
</evidence>
<dbReference type="Proteomes" id="UP000319486">
    <property type="component" value="Unassembled WGS sequence"/>
</dbReference>
<dbReference type="InterPro" id="IPR014583">
    <property type="entry name" value="Uncharacterised_Sir2-like"/>
</dbReference>
<dbReference type="RefSeq" id="WP_140655166.1">
    <property type="nucleotide sequence ID" value="NZ_RCZO01000011.1"/>
</dbReference>
<proteinExistence type="predicted"/>
<dbReference type="Pfam" id="PF13289">
    <property type="entry name" value="SIR2_2"/>
    <property type="match status" value="1"/>
</dbReference>
<dbReference type="PIRSF" id="PIRSF033541">
    <property type="entry name" value="ORF25P_Sir2"/>
    <property type="match status" value="1"/>
</dbReference>
<evidence type="ECO:0000313" key="3">
    <source>
        <dbReference type="Proteomes" id="UP000319486"/>
    </source>
</evidence>
<accession>A0A502BX64</accession>
<sequence>MEGLIRAYQERRLILFVGAGLSMGLGLPSWEKLVDRMAVELGYDPDIFRTYGSAPTLAEFYRLEKGHFGHWRSEVDKEWHNAKIDIATSKAHELITKSHIDLIYTTNFDRWIELAYEHWGKPYSKIVGVDDIARAKPEATHIVKFHGDFEDDGSLVLGEAGYLERMQFESSLDIKLRSDVLGRSVLFVGYSLSDPNIRLIFYKLAQLCRVLPRFRGQLS</sequence>
<dbReference type="SUPFAM" id="SSF52467">
    <property type="entry name" value="DHS-like NAD/FAD-binding domain"/>
    <property type="match status" value="1"/>
</dbReference>
<comment type="caution">
    <text evidence="2">The sequence shown here is derived from an EMBL/GenBank/DDBJ whole genome shotgun (WGS) entry which is preliminary data.</text>
</comment>
<feature type="transmembrane region" description="Helical" evidence="1">
    <location>
        <begin position="12"/>
        <end position="30"/>
    </location>
</feature>
<evidence type="ECO:0000256" key="1">
    <source>
        <dbReference type="SAM" id="Phobius"/>
    </source>
</evidence>
<keyword evidence="1" id="KW-0812">Transmembrane</keyword>
<dbReference type="Gene3D" id="3.40.50.1220">
    <property type="entry name" value="TPP-binding domain"/>
    <property type="match status" value="1"/>
</dbReference>
<dbReference type="EMBL" id="RCZO01000011">
    <property type="protein sequence ID" value="TPG05058.1"/>
    <property type="molecule type" value="Genomic_DNA"/>
</dbReference>
<organism evidence="2 3">
    <name type="scientific">Rhodanobacter glycinis</name>
    <dbReference type="NCBI Taxonomy" id="582702"/>
    <lineage>
        <taxon>Bacteria</taxon>
        <taxon>Pseudomonadati</taxon>
        <taxon>Pseudomonadota</taxon>
        <taxon>Gammaproteobacteria</taxon>
        <taxon>Lysobacterales</taxon>
        <taxon>Rhodanobacteraceae</taxon>
        <taxon>Rhodanobacter</taxon>
    </lineage>
</organism>